<accession>A0ABQ3VA02</accession>
<dbReference type="CDD" id="cd04333">
    <property type="entry name" value="ProX_deacylase"/>
    <property type="match status" value="1"/>
</dbReference>
<evidence type="ECO:0000313" key="2">
    <source>
        <dbReference type="EMBL" id="GHO82970.1"/>
    </source>
</evidence>
<comment type="caution">
    <text evidence="2">The sequence shown here is derived from an EMBL/GenBank/DDBJ whole genome shotgun (WGS) entry which is preliminary data.</text>
</comment>
<proteinExistence type="predicted"/>
<dbReference type="SUPFAM" id="SSF55826">
    <property type="entry name" value="YbaK/ProRS associated domain"/>
    <property type="match status" value="1"/>
</dbReference>
<dbReference type="Proteomes" id="UP000635565">
    <property type="component" value="Unassembled WGS sequence"/>
</dbReference>
<dbReference type="InterPro" id="IPR007214">
    <property type="entry name" value="YbaK/aa-tRNA-synth-assoc-dom"/>
</dbReference>
<dbReference type="Gene3D" id="3.90.960.10">
    <property type="entry name" value="YbaK/aminoacyl-tRNA synthetase-associated domain"/>
    <property type="match status" value="1"/>
</dbReference>
<dbReference type="Pfam" id="PF04073">
    <property type="entry name" value="tRNA_edit"/>
    <property type="match status" value="1"/>
</dbReference>
<evidence type="ECO:0000259" key="1">
    <source>
        <dbReference type="Pfam" id="PF04073"/>
    </source>
</evidence>
<sequence>MSQEMKARARFVQNTLQTLGYQVEVVELAESTRTAKEAAQAIGCQVAQIVKSLIFKTKDTHKPILVVASGSNRVNEKKLGELVGEPIERANPDFVRQHTGYAVGGVAPVGHPEPLTTFIDQDLLQYDQIWAAAGTPFAVFQLTPRDLQGMTQGQVAAIS</sequence>
<dbReference type="PANTHER" id="PTHR30411">
    <property type="entry name" value="CYTOPLASMIC PROTEIN"/>
    <property type="match status" value="1"/>
</dbReference>
<organism evidence="2 3">
    <name type="scientific">Dictyobacter formicarum</name>
    <dbReference type="NCBI Taxonomy" id="2778368"/>
    <lineage>
        <taxon>Bacteria</taxon>
        <taxon>Bacillati</taxon>
        <taxon>Chloroflexota</taxon>
        <taxon>Ktedonobacteria</taxon>
        <taxon>Ktedonobacterales</taxon>
        <taxon>Dictyobacteraceae</taxon>
        <taxon>Dictyobacter</taxon>
    </lineage>
</organism>
<dbReference type="InterPro" id="IPR036754">
    <property type="entry name" value="YbaK/aa-tRNA-synt-asso_dom_sf"/>
</dbReference>
<keyword evidence="3" id="KW-1185">Reference proteome</keyword>
<dbReference type="EMBL" id="BNJJ01000002">
    <property type="protein sequence ID" value="GHO82970.1"/>
    <property type="molecule type" value="Genomic_DNA"/>
</dbReference>
<dbReference type="PANTHER" id="PTHR30411:SF1">
    <property type="entry name" value="CYTOPLASMIC PROTEIN"/>
    <property type="match status" value="1"/>
</dbReference>
<feature type="domain" description="YbaK/aminoacyl-tRNA synthetase-associated" evidence="1">
    <location>
        <begin position="30"/>
        <end position="148"/>
    </location>
</feature>
<reference evidence="2 3" key="1">
    <citation type="journal article" date="2021" name="Int. J. Syst. Evol. Microbiol.">
        <title>Reticulibacter mediterranei gen. nov., sp. nov., within the new family Reticulibacteraceae fam. nov., and Ktedonospora formicarum gen. nov., sp. nov., Ktedonobacter robiniae sp. nov., Dictyobacter formicarum sp. nov. and Dictyobacter arantiisoli sp. nov., belonging to the class Ktedonobacteria.</title>
        <authorList>
            <person name="Yabe S."/>
            <person name="Zheng Y."/>
            <person name="Wang C.M."/>
            <person name="Sakai Y."/>
            <person name="Abe K."/>
            <person name="Yokota A."/>
            <person name="Donadio S."/>
            <person name="Cavaletti L."/>
            <person name="Monciardini P."/>
        </authorList>
    </citation>
    <scope>NUCLEOTIDE SEQUENCE [LARGE SCALE GENOMIC DNA]</scope>
    <source>
        <strain evidence="2 3">SOSP1-9</strain>
    </source>
</reference>
<protein>
    <submittedName>
        <fullName evidence="2">Prolyl-tRNA editing protein</fullName>
    </submittedName>
</protein>
<gene>
    <name evidence="2" type="ORF">KSZ_09760</name>
</gene>
<dbReference type="RefSeq" id="WP_201360605.1">
    <property type="nucleotide sequence ID" value="NZ_BNJJ01000002.1"/>
</dbReference>
<evidence type="ECO:0000313" key="3">
    <source>
        <dbReference type="Proteomes" id="UP000635565"/>
    </source>
</evidence>
<name>A0ABQ3VA02_9CHLR</name>